<protein>
    <submittedName>
        <fullName evidence="4">Glycosyl hydrolase</fullName>
    </submittedName>
</protein>
<reference evidence="4 5" key="1">
    <citation type="journal article" date="2009" name="Int. J. Syst. Evol. Microbiol.">
        <title>Paenibacillus contaminans sp. nov., isolated from a contaminated laboratory plate.</title>
        <authorList>
            <person name="Chou J.H."/>
            <person name="Lee J.H."/>
            <person name="Lin M.C."/>
            <person name="Chang P.S."/>
            <person name="Arun A.B."/>
            <person name="Young C.C."/>
            <person name="Chen W.M."/>
        </authorList>
    </citation>
    <scope>NUCLEOTIDE SEQUENCE [LARGE SCALE GENOMIC DNA]</scope>
    <source>
        <strain evidence="4 5">CKOBP-6</strain>
    </source>
</reference>
<evidence type="ECO:0000259" key="3">
    <source>
        <dbReference type="PROSITE" id="PS51910"/>
    </source>
</evidence>
<dbReference type="Gene3D" id="2.30.30.40">
    <property type="entry name" value="SH3 Domains"/>
    <property type="match status" value="1"/>
</dbReference>
<dbReference type="OrthoDB" id="9775889at2"/>
<organism evidence="4 5">
    <name type="scientific">Paenibacillus contaminans</name>
    <dbReference type="NCBI Taxonomy" id="450362"/>
    <lineage>
        <taxon>Bacteria</taxon>
        <taxon>Bacillati</taxon>
        <taxon>Bacillota</taxon>
        <taxon>Bacilli</taxon>
        <taxon>Bacillales</taxon>
        <taxon>Paenibacillaceae</taxon>
        <taxon>Paenibacillus</taxon>
    </lineage>
</organism>
<dbReference type="InterPro" id="IPR029070">
    <property type="entry name" value="Chitinase_insertion_sf"/>
</dbReference>
<dbReference type="SMART" id="SM00636">
    <property type="entry name" value="Glyco_18"/>
    <property type="match status" value="1"/>
</dbReference>
<sequence>MEPAAMNAEPRRRKSGRLVPLIFILFMIVILGGAGYGYWHFYWPNSTHQTPDFDGSKKPIFYRGAMLKLPAAGEKEALKLPIDVYKDLIDPNIRYEEQSQSVIITTQDKVVRLKTSQLTGLVNEKPFTLRFPVEKIDDNTYLPVEPLLNYYNIETRESDETGAVILHKEGDVIQWGKVTASADKPDKLRAMRTEPTVKAPIAADVKQGDSVMLLEGENDWYKVQLPNGYIGYMKKSEVSLDRTETIPIQERKEPKAPWKPLGGKINLTWQQVYNKNPDTSKIGAMPGLNVISPQWFHLADGEGNLKNTGDIAFTKWAHAQGYQLWALFSNGFEPKQTSEALATYDKRIKMIKQLVSYAQMYQIDGINIDFENVYLKDKENVVQFVRELTPFLHEQGLVVSIDVTVKDGSEVYSLFMDRRAVGEVVDYMMVMTYDEHWGSSPKAGPVASLPWVEKGLTQIMEEDDVPASKLVLGVPFYTRLWTEEMKDGKTKVSSKAVGMDVVQKTIQEKKLTPTYDKASGNNYVEYKEGDKTIKIWIEDAVSMKSRTELVKKYDLAGIASWSRSFETPDIWNVIKDTLEKRP</sequence>
<dbReference type="PROSITE" id="PS51910">
    <property type="entry name" value="GH18_2"/>
    <property type="match status" value="1"/>
</dbReference>
<accession>A0A329MC25</accession>
<dbReference type="Pfam" id="PF08239">
    <property type="entry name" value="SH3_3"/>
    <property type="match status" value="1"/>
</dbReference>
<evidence type="ECO:0000259" key="2">
    <source>
        <dbReference type="PROSITE" id="PS51781"/>
    </source>
</evidence>
<dbReference type="PROSITE" id="PS51781">
    <property type="entry name" value="SH3B"/>
    <property type="match status" value="1"/>
</dbReference>
<dbReference type="InterPro" id="IPR011583">
    <property type="entry name" value="Chitinase_II/V-like_cat"/>
</dbReference>
<dbReference type="EMBL" id="QMFB01000018">
    <property type="protein sequence ID" value="RAV17649.1"/>
    <property type="molecule type" value="Genomic_DNA"/>
</dbReference>
<dbReference type="Pfam" id="PF00704">
    <property type="entry name" value="Glyco_hydro_18"/>
    <property type="match status" value="1"/>
</dbReference>
<dbReference type="SMART" id="SM00287">
    <property type="entry name" value="SH3b"/>
    <property type="match status" value="1"/>
</dbReference>
<proteinExistence type="predicted"/>
<dbReference type="SUPFAM" id="SSF55383">
    <property type="entry name" value="Copper amine oxidase, domain N"/>
    <property type="match status" value="1"/>
</dbReference>
<dbReference type="InterPro" id="IPR017853">
    <property type="entry name" value="GH"/>
</dbReference>
<dbReference type="GO" id="GO:0016787">
    <property type="term" value="F:hydrolase activity"/>
    <property type="evidence" value="ECO:0007669"/>
    <property type="project" value="UniProtKB-KW"/>
</dbReference>
<dbReference type="InterPro" id="IPR001223">
    <property type="entry name" value="Glyco_hydro18_cat"/>
</dbReference>
<dbReference type="GO" id="GO:0008061">
    <property type="term" value="F:chitin binding"/>
    <property type="evidence" value="ECO:0007669"/>
    <property type="project" value="InterPro"/>
</dbReference>
<gene>
    <name evidence="4" type="ORF">DQG23_26310</name>
</gene>
<dbReference type="InterPro" id="IPR003646">
    <property type="entry name" value="SH3-like_bac-type"/>
</dbReference>
<evidence type="ECO:0000313" key="4">
    <source>
        <dbReference type="EMBL" id="RAV17649.1"/>
    </source>
</evidence>
<dbReference type="PANTHER" id="PTHR46066">
    <property type="entry name" value="CHITINASE DOMAIN-CONTAINING PROTEIN 1 FAMILY MEMBER"/>
    <property type="match status" value="1"/>
</dbReference>
<dbReference type="Gene3D" id="3.30.457.10">
    <property type="entry name" value="Copper amine oxidase-like, N-terminal domain"/>
    <property type="match status" value="1"/>
</dbReference>
<dbReference type="InterPro" id="IPR012854">
    <property type="entry name" value="Cu_amine_oxidase-like_N"/>
</dbReference>
<dbReference type="SUPFAM" id="SSF51445">
    <property type="entry name" value="(Trans)glycosidases"/>
    <property type="match status" value="1"/>
</dbReference>
<dbReference type="Pfam" id="PF07833">
    <property type="entry name" value="Cu_amine_oxidN1"/>
    <property type="match status" value="1"/>
</dbReference>
<comment type="caution">
    <text evidence="4">The sequence shown here is derived from an EMBL/GenBank/DDBJ whole genome shotgun (WGS) entry which is preliminary data.</text>
</comment>
<dbReference type="PANTHER" id="PTHR46066:SF2">
    <property type="entry name" value="CHITINASE DOMAIN-CONTAINING PROTEIN 1"/>
    <property type="match status" value="1"/>
</dbReference>
<dbReference type="Gene3D" id="3.10.50.10">
    <property type="match status" value="1"/>
</dbReference>
<keyword evidence="1" id="KW-0812">Transmembrane</keyword>
<dbReference type="RefSeq" id="WP_113034014.1">
    <property type="nucleotide sequence ID" value="NZ_QMFB01000018.1"/>
</dbReference>
<keyword evidence="1" id="KW-1133">Transmembrane helix</keyword>
<dbReference type="Proteomes" id="UP000250369">
    <property type="component" value="Unassembled WGS sequence"/>
</dbReference>
<dbReference type="GO" id="GO:0005975">
    <property type="term" value="P:carbohydrate metabolic process"/>
    <property type="evidence" value="ECO:0007669"/>
    <property type="project" value="InterPro"/>
</dbReference>
<evidence type="ECO:0000313" key="5">
    <source>
        <dbReference type="Proteomes" id="UP000250369"/>
    </source>
</evidence>
<keyword evidence="5" id="KW-1185">Reference proteome</keyword>
<evidence type="ECO:0000256" key="1">
    <source>
        <dbReference type="SAM" id="Phobius"/>
    </source>
</evidence>
<keyword evidence="4" id="KW-0378">Hydrolase</keyword>
<dbReference type="AlphaFoldDB" id="A0A329MC25"/>
<feature type="domain" description="GH18" evidence="3">
    <location>
        <begin position="263"/>
        <end position="581"/>
    </location>
</feature>
<dbReference type="Gene3D" id="3.20.20.80">
    <property type="entry name" value="Glycosidases"/>
    <property type="match status" value="1"/>
</dbReference>
<feature type="transmembrane region" description="Helical" evidence="1">
    <location>
        <begin position="21"/>
        <end position="39"/>
    </location>
</feature>
<name>A0A329MC25_9BACL</name>
<keyword evidence="1" id="KW-0472">Membrane</keyword>
<dbReference type="InterPro" id="IPR036582">
    <property type="entry name" value="Mao_N_sf"/>
</dbReference>
<feature type="domain" description="SH3b" evidence="2">
    <location>
        <begin position="177"/>
        <end position="242"/>
    </location>
</feature>